<dbReference type="Pfam" id="PF07602">
    <property type="entry name" value="DUF1565"/>
    <property type="match status" value="1"/>
</dbReference>
<evidence type="ECO:0000259" key="6">
    <source>
        <dbReference type="Pfam" id="PF13229"/>
    </source>
</evidence>
<dbReference type="Proteomes" id="UP001596527">
    <property type="component" value="Unassembled WGS sequence"/>
</dbReference>
<dbReference type="Pfam" id="PF21258">
    <property type="entry name" value="Glyco_hydro_120_ins"/>
    <property type="match status" value="1"/>
</dbReference>
<evidence type="ECO:0000256" key="2">
    <source>
        <dbReference type="ARBA" id="ARBA00022525"/>
    </source>
</evidence>
<dbReference type="InterPro" id="IPR039448">
    <property type="entry name" value="Beta_helix"/>
</dbReference>
<feature type="domain" description="DUF1565" evidence="5">
    <location>
        <begin position="9"/>
        <end position="48"/>
    </location>
</feature>
<sequence>MSRTLHVSIDGSDAQPGTSSSPLRTVSRAAELALPGDTVLVHQGTYREWVRPPRGGASDRRRITYAAAPGERPVITGSEVVTGWIREDRTDLVGAAGGDRSARDASGAQVWRATIPNTLFGDFNPFATELFGDWLVRPDPRDPGTPKRHAGAVYLDGRSLSEAPSREAVAHPARGDVLVDDWTQTAVPVPDPDWEARTWFAEVEAGGVGGATTVWAHFGAGVDPNDHLIEVNVRPAVFLPRRHHIDWIAVRGFELAQAATQWAPPTAEQPGLIGPNWAKGWLIEDNVIHDSRCSGVSLGKEASTGQNFASVRRDKPGYQYQLESVFAARQIGWDQEHIGSHIVRRNEIFDCGQTGIVGHLGCVFSTIEDNDIHDIATRREFFGHEIAGIKLHAAIDVTIRHNHIHRCTLGTWLDWETQGTRISRNVYHDNCRDLFVEVSHGPYLVEHNVLASPAALEVVSGGGAFVHNLVAGTVRVEPVMDRATPYHRPHSTQVAGYSVIPGGDDRWVGNLFVGGDPERAYGPCFRGGDRTVIGAGTACYDGYPASFEEYLEPVLSADGTHDHDTFHGRRLPAYVRHNVYADGARPFEGEDGAAVLDGAASVAVDPDPEAAAGAGDPARRGVILEITLPQAFAVSRMPRVGGADLERTYFADAEFEERDGRPAVMDTDLVGDVAPAGALVPAGPLHALRDGRNELRIW</sequence>
<dbReference type="InterPro" id="IPR049169">
    <property type="entry name" value="Glyco_hydro_120_ins"/>
</dbReference>
<dbReference type="InterPro" id="IPR011050">
    <property type="entry name" value="Pectin_lyase_fold/virulence"/>
</dbReference>
<gene>
    <name evidence="8" type="ORF">ACFQWG_09695</name>
</gene>
<comment type="subcellular location">
    <subcellularLocation>
        <location evidence="1">Secreted</location>
    </subcellularLocation>
</comment>
<feature type="domain" description="Glycoside hydrolase 120 insertion" evidence="7">
    <location>
        <begin position="108"/>
        <end position="231"/>
    </location>
</feature>
<name>A0ABW2SNL0_9ACTO</name>
<evidence type="ECO:0000313" key="8">
    <source>
        <dbReference type="EMBL" id="MFC7581465.1"/>
    </source>
</evidence>
<feature type="region of interest" description="Disordered" evidence="4">
    <location>
        <begin position="1"/>
        <end position="23"/>
    </location>
</feature>
<dbReference type="InterPro" id="IPR006626">
    <property type="entry name" value="PbH1"/>
</dbReference>
<evidence type="ECO:0000259" key="5">
    <source>
        <dbReference type="Pfam" id="PF07602"/>
    </source>
</evidence>
<dbReference type="InterPro" id="IPR011459">
    <property type="entry name" value="DUF1565"/>
</dbReference>
<dbReference type="InterPro" id="IPR052052">
    <property type="entry name" value="Polysaccharide_Lyase_9"/>
</dbReference>
<evidence type="ECO:0000313" key="9">
    <source>
        <dbReference type="Proteomes" id="UP001596527"/>
    </source>
</evidence>
<dbReference type="PANTHER" id="PTHR40088">
    <property type="entry name" value="PECTATE LYASE (EUROFUNG)"/>
    <property type="match status" value="1"/>
</dbReference>
<accession>A0ABW2SNL0</accession>
<keyword evidence="2" id="KW-0964">Secreted</keyword>
<dbReference type="PANTHER" id="PTHR40088:SF2">
    <property type="entry name" value="SECRETED SUGAR HYDROLASE"/>
    <property type="match status" value="1"/>
</dbReference>
<dbReference type="Pfam" id="PF13229">
    <property type="entry name" value="Beta_helix"/>
    <property type="match status" value="1"/>
</dbReference>
<evidence type="ECO:0000259" key="7">
    <source>
        <dbReference type="Pfam" id="PF21258"/>
    </source>
</evidence>
<dbReference type="SUPFAM" id="SSF51126">
    <property type="entry name" value="Pectin lyase-like"/>
    <property type="match status" value="1"/>
</dbReference>
<dbReference type="SMART" id="SM00710">
    <property type="entry name" value="PbH1"/>
    <property type="match status" value="3"/>
</dbReference>
<evidence type="ECO:0000256" key="3">
    <source>
        <dbReference type="ARBA" id="ARBA00022729"/>
    </source>
</evidence>
<dbReference type="Gene3D" id="2.160.20.10">
    <property type="entry name" value="Single-stranded right-handed beta-helix, Pectin lyase-like"/>
    <property type="match status" value="1"/>
</dbReference>
<dbReference type="EMBL" id="JBHTEF010000001">
    <property type="protein sequence ID" value="MFC7581465.1"/>
    <property type="molecule type" value="Genomic_DNA"/>
</dbReference>
<comment type="caution">
    <text evidence="8">The sequence shown here is derived from an EMBL/GenBank/DDBJ whole genome shotgun (WGS) entry which is preliminary data.</text>
</comment>
<keyword evidence="3" id="KW-0732">Signal</keyword>
<protein>
    <submittedName>
        <fullName evidence="8">Right-handed parallel beta-helix repeat-containing protein</fullName>
    </submittedName>
</protein>
<proteinExistence type="predicted"/>
<dbReference type="InterPro" id="IPR013780">
    <property type="entry name" value="Glyco_hydro_b"/>
</dbReference>
<evidence type="ECO:0000256" key="4">
    <source>
        <dbReference type="SAM" id="MobiDB-lite"/>
    </source>
</evidence>
<feature type="domain" description="Right handed beta helix" evidence="6">
    <location>
        <begin position="281"/>
        <end position="448"/>
    </location>
</feature>
<keyword evidence="9" id="KW-1185">Reference proteome</keyword>
<reference evidence="9" key="1">
    <citation type="journal article" date="2019" name="Int. J. Syst. Evol. Microbiol.">
        <title>The Global Catalogue of Microorganisms (GCM) 10K type strain sequencing project: providing services to taxonomists for standard genome sequencing and annotation.</title>
        <authorList>
            <consortium name="The Broad Institute Genomics Platform"/>
            <consortium name="The Broad Institute Genome Sequencing Center for Infectious Disease"/>
            <person name="Wu L."/>
            <person name="Ma J."/>
        </authorList>
    </citation>
    <scope>NUCLEOTIDE SEQUENCE [LARGE SCALE GENOMIC DNA]</scope>
    <source>
        <strain evidence="9">CCUG 56698</strain>
    </source>
</reference>
<dbReference type="RefSeq" id="WP_380974806.1">
    <property type="nucleotide sequence ID" value="NZ_JBHTEF010000001.1"/>
</dbReference>
<evidence type="ECO:0000256" key="1">
    <source>
        <dbReference type="ARBA" id="ARBA00004613"/>
    </source>
</evidence>
<dbReference type="Gene3D" id="2.60.40.1180">
    <property type="entry name" value="Golgi alpha-mannosidase II"/>
    <property type="match status" value="1"/>
</dbReference>
<organism evidence="8 9">
    <name type="scientific">Schaalia naturae</name>
    <dbReference type="NCBI Taxonomy" id="635203"/>
    <lineage>
        <taxon>Bacteria</taxon>
        <taxon>Bacillati</taxon>
        <taxon>Actinomycetota</taxon>
        <taxon>Actinomycetes</taxon>
        <taxon>Actinomycetales</taxon>
        <taxon>Actinomycetaceae</taxon>
        <taxon>Schaalia</taxon>
    </lineage>
</organism>
<dbReference type="InterPro" id="IPR012334">
    <property type="entry name" value="Pectin_lyas_fold"/>
</dbReference>